<dbReference type="PANTHER" id="PTHR21258:SF61">
    <property type="entry name" value="PROTEIN CHICO"/>
    <property type="match status" value="1"/>
</dbReference>
<dbReference type="KEGG" id="pmrn:116944144"/>
<dbReference type="InterPro" id="IPR002404">
    <property type="entry name" value="IRS_PTB"/>
</dbReference>
<dbReference type="InterPro" id="IPR037816">
    <property type="entry name" value="DOK4/5/6_PH"/>
</dbReference>
<dbReference type="Pfam" id="PF02174">
    <property type="entry name" value="IRS"/>
    <property type="match status" value="1"/>
</dbReference>
<evidence type="ECO:0000259" key="3">
    <source>
        <dbReference type="PROSITE" id="PS51064"/>
    </source>
</evidence>
<dbReference type="SMART" id="SM00233">
    <property type="entry name" value="PH"/>
    <property type="match status" value="1"/>
</dbReference>
<dbReference type="InterPro" id="IPR011993">
    <property type="entry name" value="PH-like_dom_sf"/>
</dbReference>
<dbReference type="InterPro" id="IPR050996">
    <property type="entry name" value="Docking_Protein_DOK"/>
</dbReference>
<reference evidence="5" key="1">
    <citation type="submission" date="2025-08" db="UniProtKB">
        <authorList>
            <consortium name="RefSeq"/>
        </authorList>
    </citation>
    <scope>IDENTIFICATION</scope>
    <source>
        <tissue evidence="5">Sperm</tissue>
    </source>
</reference>
<protein>
    <submittedName>
        <fullName evidence="5">Docking protein 6-like</fullName>
    </submittedName>
</protein>
<evidence type="ECO:0000313" key="5">
    <source>
        <dbReference type="RefSeq" id="XP_032813505.1"/>
    </source>
</evidence>
<dbReference type="SMART" id="SM01244">
    <property type="entry name" value="IRS"/>
    <property type="match status" value="1"/>
</dbReference>
<proteinExistence type="inferred from homology"/>
<feature type="compositionally biased region" description="Gly residues" evidence="2">
    <location>
        <begin position="293"/>
        <end position="304"/>
    </location>
</feature>
<dbReference type="SUPFAM" id="SSF50729">
    <property type="entry name" value="PH domain-like"/>
    <property type="match status" value="2"/>
</dbReference>
<evidence type="ECO:0000313" key="4">
    <source>
        <dbReference type="Proteomes" id="UP001318040"/>
    </source>
</evidence>
<sequence length="360" mass="40451">MASNFNDIIKQGYVRMRSRKVGIYKRCWMVFRKASSKGPRRIEKFCDERSAYFSNYHKITELSNVRSISRLPRDTKKHAVAIIFHDEMSRIFSCDSELEAEEWCKALCVECLGARLNDISLGDPDLLAAGVQREQNERFSVYLLPSPYLEIFGECTMQVTHENIYLWDVHNPRVRLVSWPLSSLRRYGRDPTRFTFESGRMCDTGEGLFTFQTREGEAIYQKVHTATLAIAEQHERVLLEMERNARLLTPAGRDFLTCRAAVAVATALPRGGYWQHITRQRSSSDLCELSSSGSGGGGGGGGCGITPYGSSGQHSKYGDSSLRIRHAGSFQDFATESRGRMTSTAATTTTTTTPGGHMWH</sequence>
<dbReference type="GO" id="GO:0005737">
    <property type="term" value="C:cytoplasm"/>
    <property type="evidence" value="ECO:0007669"/>
    <property type="project" value="TreeGrafter"/>
</dbReference>
<dbReference type="GO" id="GO:0007169">
    <property type="term" value="P:cell surface receptor protein tyrosine kinase signaling pathway"/>
    <property type="evidence" value="ECO:0007669"/>
    <property type="project" value="TreeGrafter"/>
</dbReference>
<dbReference type="PANTHER" id="PTHR21258">
    <property type="entry name" value="DOCKING PROTEIN RELATED"/>
    <property type="match status" value="1"/>
</dbReference>
<dbReference type="CDD" id="cd13164">
    <property type="entry name" value="PTB_DOK4_DOK5_DOK6"/>
    <property type="match status" value="1"/>
</dbReference>
<dbReference type="FunFam" id="2.30.29.30:FF:000110">
    <property type="entry name" value="Docking protein 4"/>
    <property type="match status" value="1"/>
</dbReference>
<dbReference type="Pfam" id="PF00169">
    <property type="entry name" value="PH"/>
    <property type="match status" value="1"/>
</dbReference>
<evidence type="ECO:0000256" key="2">
    <source>
        <dbReference type="SAM" id="MobiDB-lite"/>
    </source>
</evidence>
<keyword evidence="4" id="KW-1185">Reference proteome</keyword>
<gene>
    <name evidence="5" type="primary">LOC116944144</name>
</gene>
<dbReference type="SMART" id="SM00310">
    <property type="entry name" value="PTBI"/>
    <property type="match status" value="1"/>
</dbReference>
<dbReference type="PROSITE" id="PS51064">
    <property type="entry name" value="IRS_PTB"/>
    <property type="match status" value="1"/>
</dbReference>
<feature type="region of interest" description="Disordered" evidence="2">
    <location>
        <begin position="333"/>
        <end position="360"/>
    </location>
</feature>
<feature type="compositionally biased region" description="Low complexity" evidence="2">
    <location>
        <begin position="342"/>
        <end position="353"/>
    </location>
</feature>
<dbReference type="AlphaFoldDB" id="A0AAJ7T936"/>
<comment type="similarity">
    <text evidence="1">Belongs to the DOK family. Type B subfamily.</text>
</comment>
<feature type="region of interest" description="Disordered" evidence="2">
    <location>
        <begin position="288"/>
        <end position="307"/>
    </location>
</feature>
<dbReference type="Proteomes" id="UP001318040">
    <property type="component" value="Chromosome 20"/>
</dbReference>
<name>A0AAJ7T936_PETMA</name>
<dbReference type="RefSeq" id="XP_032813505.1">
    <property type="nucleotide sequence ID" value="XM_032957614.1"/>
</dbReference>
<organism evidence="4 5">
    <name type="scientific">Petromyzon marinus</name>
    <name type="common">Sea lamprey</name>
    <dbReference type="NCBI Taxonomy" id="7757"/>
    <lineage>
        <taxon>Eukaryota</taxon>
        <taxon>Metazoa</taxon>
        <taxon>Chordata</taxon>
        <taxon>Craniata</taxon>
        <taxon>Vertebrata</taxon>
        <taxon>Cyclostomata</taxon>
        <taxon>Hyperoartia</taxon>
        <taxon>Petromyzontiformes</taxon>
        <taxon>Petromyzontidae</taxon>
        <taxon>Petromyzon</taxon>
    </lineage>
</organism>
<dbReference type="CDD" id="cd14678">
    <property type="entry name" value="PH_DOK4_DOK5_DOK6"/>
    <property type="match status" value="1"/>
</dbReference>
<evidence type="ECO:0000256" key="1">
    <source>
        <dbReference type="ARBA" id="ARBA00006520"/>
    </source>
</evidence>
<dbReference type="Gene3D" id="2.30.29.30">
    <property type="entry name" value="Pleckstrin-homology domain (PH domain)/Phosphotyrosine-binding domain (PTB)"/>
    <property type="match status" value="2"/>
</dbReference>
<dbReference type="GeneID" id="116944144"/>
<accession>A0AAJ7T936</accession>
<feature type="domain" description="IRS-type PTB" evidence="3">
    <location>
        <begin position="132"/>
        <end position="237"/>
    </location>
</feature>
<dbReference type="InterPro" id="IPR001849">
    <property type="entry name" value="PH_domain"/>
</dbReference>